<evidence type="ECO:0000313" key="2">
    <source>
        <dbReference type="Proteomes" id="UP000011116"/>
    </source>
</evidence>
<keyword evidence="2" id="KW-1185">Reference proteome</keyword>
<dbReference type="EnsemblPlants" id="HORVU.MOREX.r3.5HG0476540.1">
    <property type="protein sequence ID" value="HORVU.MOREX.r3.5HG0476540.1.CDS1"/>
    <property type="gene ID" value="HORVU.MOREX.r3.5HG0476540"/>
</dbReference>
<proteinExistence type="predicted"/>
<dbReference type="Gramene" id="HORVU.MOREX.r2.5HG0394720.1">
    <property type="protein sequence ID" value="HORVU.MOREX.r2.5HG0394720.1.CDS.1"/>
    <property type="gene ID" value="HORVU.MOREX.r2.5HG0394720"/>
</dbReference>
<reference evidence="2" key="1">
    <citation type="journal article" date="2012" name="Nature">
        <title>A physical, genetic and functional sequence assembly of the barley genome.</title>
        <authorList>
            <consortium name="The International Barley Genome Sequencing Consortium"/>
            <person name="Mayer K.F."/>
            <person name="Waugh R."/>
            <person name="Brown J.W."/>
            <person name="Schulman A."/>
            <person name="Langridge P."/>
            <person name="Platzer M."/>
            <person name="Fincher G.B."/>
            <person name="Muehlbauer G.J."/>
            <person name="Sato K."/>
            <person name="Close T.J."/>
            <person name="Wise R.P."/>
            <person name="Stein N."/>
        </authorList>
    </citation>
    <scope>NUCLEOTIDE SEQUENCE [LARGE SCALE GENOMIC DNA]</scope>
    <source>
        <strain evidence="2">cv. Morex</strain>
    </source>
</reference>
<accession>A0A8I6YRQ9</accession>
<dbReference type="Proteomes" id="UP000011116">
    <property type="component" value="Chromosome 5H"/>
</dbReference>
<dbReference type="SMR" id="A0A8I6YRQ9"/>
<sequence>MTDDTREISSAINNTCHAETHPDLYKAVMDLKFDQNERLDVLDYLTEHKAKGLNFLKINDEVRQAAFKHILKTNPGLL</sequence>
<evidence type="ECO:0000313" key="1">
    <source>
        <dbReference type="EnsemblPlants" id="HORVU.MOREX.r3.5HG0476540.1.CDS1"/>
    </source>
</evidence>
<name>A0A8I6YRQ9_HORVV</name>
<reference evidence="1" key="3">
    <citation type="submission" date="2022-01" db="UniProtKB">
        <authorList>
            <consortium name="EnsemblPlants"/>
        </authorList>
    </citation>
    <scope>IDENTIFICATION</scope>
    <source>
        <strain evidence="1">subsp. vulgare</strain>
    </source>
</reference>
<dbReference type="AlphaFoldDB" id="A0A8I6YRQ9"/>
<protein>
    <submittedName>
        <fullName evidence="1">Uncharacterized protein</fullName>
    </submittedName>
</protein>
<dbReference type="PANTHER" id="PTHR47127">
    <property type="entry name" value="10A19I.15"/>
    <property type="match status" value="1"/>
</dbReference>
<organism evidence="1 2">
    <name type="scientific">Hordeum vulgare subsp. vulgare</name>
    <name type="common">Domesticated barley</name>
    <dbReference type="NCBI Taxonomy" id="112509"/>
    <lineage>
        <taxon>Eukaryota</taxon>
        <taxon>Viridiplantae</taxon>
        <taxon>Streptophyta</taxon>
        <taxon>Embryophyta</taxon>
        <taxon>Tracheophyta</taxon>
        <taxon>Spermatophyta</taxon>
        <taxon>Magnoliopsida</taxon>
        <taxon>Liliopsida</taxon>
        <taxon>Poales</taxon>
        <taxon>Poaceae</taxon>
        <taxon>BOP clade</taxon>
        <taxon>Pooideae</taxon>
        <taxon>Triticodae</taxon>
        <taxon>Triticeae</taxon>
        <taxon>Hordeinae</taxon>
        <taxon>Hordeum</taxon>
    </lineage>
</organism>
<reference evidence="1" key="2">
    <citation type="submission" date="2020-10" db="EMBL/GenBank/DDBJ databases">
        <authorList>
            <person name="Scholz U."/>
            <person name="Mascher M."/>
            <person name="Fiebig A."/>
        </authorList>
    </citation>
    <scope>NUCLEOTIDE SEQUENCE [LARGE SCALE GENOMIC DNA]</scope>
    <source>
        <strain evidence="1">cv. Morex</strain>
    </source>
</reference>
<dbReference type="Gramene" id="HORVU.MOREX.r3.5HG0476540.1">
    <property type="protein sequence ID" value="HORVU.MOREX.r3.5HG0476540.1.CDS1"/>
    <property type="gene ID" value="HORVU.MOREX.r3.5HG0476540"/>
</dbReference>